<evidence type="ECO:0000313" key="4">
    <source>
        <dbReference type="Ensembl" id="ENSXCOP00000007295.1"/>
    </source>
</evidence>
<feature type="chain" id="PRO_5017424591" description="Ig-like domain-containing protein" evidence="2">
    <location>
        <begin position="23"/>
        <end position="211"/>
    </location>
</feature>
<dbReference type="SMART" id="SM00409">
    <property type="entry name" value="IG"/>
    <property type="match status" value="1"/>
</dbReference>
<dbReference type="InterPro" id="IPR007110">
    <property type="entry name" value="Ig-like_dom"/>
</dbReference>
<evidence type="ECO:0000256" key="1">
    <source>
        <dbReference type="SAM" id="Phobius"/>
    </source>
</evidence>
<feature type="transmembrane region" description="Helical" evidence="1">
    <location>
        <begin position="134"/>
        <end position="157"/>
    </location>
</feature>
<dbReference type="Ensembl" id="ENSXCOT00000007389.1">
    <property type="protein sequence ID" value="ENSXCOP00000007295.1"/>
    <property type="gene ID" value="ENSXCOG00000005645.1"/>
</dbReference>
<evidence type="ECO:0000259" key="3">
    <source>
        <dbReference type="PROSITE" id="PS50835"/>
    </source>
</evidence>
<name>A0A3B5L9Y0_9TELE</name>
<proteinExistence type="predicted"/>
<dbReference type="Proteomes" id="UP000261380">
    <property type="component" value="Unplaced"/>
</dbReference>
<evidence type="ECO:0000313" key="5">
    <source>
        <dbReference type="Proteomes" id="UP000261380"/>
    </source>
</evidence>
<organism evidence="4 5">
    <name type="scientific">Xiphophorus couchianus</name>
    <name type="common">Monterrey platyfish</name>
    <dbReference type="NCBI Taxonomy" id="32473"/>
    <lineage>
        <taxon>Eukaryota</taxon>
        <taxon>Metazoa</taxon>
        <taxon>Chordata</taxon>
        <taxon>Craniata</taxon>
        <taxon>Vertebrata</taxon>
        <taxon>Euteleostomi</taxon>
        <taxon>Actinopterygii</taxon>
        <taxon>Neopterygii</taxon>
        <taxon>Teleostei</taxon>
        <taxon>Neoteleostei</taxon>
        <taxon>Acanthomorphata</taxon>
        <taxon>Ovalentaria</taxon>
        <taxon>Atherinomorphae</taxon>
        <taxon>Cyprinodontiformes</taxon>
        <taxon>Poeciliidae</taxon>
        <taxon>Poeciliinae</taxon>
        <taxon>Xiphophorus</taxon>
    </lineage>
</organism>
<dbReference type="InterPro" id="IPR003599">
    <property type="entry name" value="Ig_sub"/>
</dbReference>
<dbReference type="GeneTree" id="ENSGT01110000267459"/>
<feature type="signal peptide" evidence="2">
    <location>
        <begin position="1"/>
        <end position="22"/>
    </location>
</feature>
<dbReference type="Gene3D" id="2.60.40.10">
    <property type="entry name" value="Immunoglobulins"/>
    <property type="match status" value="1"/>
</dbReference>
<dbReference type="InterPro" id="IPR013106">
    <property type="entry name" value="Ig_V-set"/>
</dbReference>
<dbReference type="STRING" id="32473.ENSXCOP00000007295"/>
<keyword evidence="1" id="KW-0472">Membrane</keyword>
<keyword evidence="5" id="KW-1185">Reference proteome</keyword>
<keyword evidence="1" id="KW-1133">Transmembrane helix</keyword>
<dbReference type="SUPFAM" id="SSF48726">
    <property type="entry name" value="Immunoglobulin"/>
    <property type="match status" value="1"/>
</dbReference>
<keyword evidence="2" id="KW-0732">Signal</keyword>
<dbReference type="InterPro" id="IPR013783">
    <property type="entry name" value="Ig-like_fold"/>
</dbReference>
<dbReference type="PROSITE" id="PS50835">
    <property type="entry name" value="IG_LIKE"/>
    <property type="match status" value="1"/>
</dbReference>
<protein>
    <recommendedName>
        <fullName evidence="3">Ig-like domain-containing protein</fullName>
    </recommendedName>
</protein>
<accession>A0A3B5L9Y0</accession>
<reference evidence="4" key="1">
    <citation type="submission" date="2025-08" db="UniProtKB">
        <authorList>
            <consortium name="Ensembl"/>
        </authorList>
    </citation>
    <scope>IDENTIFICATION</scope>
</reference>
<dbReference type="AlphaFoldDB" id="A0A3B5L9Y0"/>
<feature type="domain" description="Ig-like" evidence="3">
    <location>
        <begin position="9"/>
        <end position="110"/>
    </location>
</feature>
<sequence length="211" mass="22886">MTNFTFLLPLLWTLSRVRLTLCRFHSVTVQAGGHVTLSCANLSNLPSHVSWSKLGDGGNIGYISTMTSSESRAVLCDEGQGDKYNMTSNGTDIFLDVQEVNLLDAGVYICGQSTDEFKGIFGVTYLQVEGNVSLHLLTVILGSVVVFLLVVIFGLILKVTTSHTGNLSLIDNLNSEAVSYSALNFRSKAKGDRRPAAERETDANVIYSATR</sequence>
<dbReference type="InterPro" id="IPR036179">
    <property type="entry name" value="Ig-like_dom_sf"/>
</dbReference>
<evidence type="ECO:0000256" key="2">
    <source>
        <dbReference type="SAM" id="SignalP"/>
    </source>
</evidence>
<reference evidence="4" key="2">
    <citation type="submission" date="2025-09" db="UniProtKB">
        <authorList>
            <consortium name="Ensembl"/>
        </authorList>
    </citation>
    <scope>IDENTIFICATION</scope>
</reference>
<dbReference type="Pfam" id="PF07686">
    <property type="entry name" value="V-set"/>
    <property type="match status" value="1"/>
</dbReference>
<keyword evidence="1" id="KW-0812">Transmembrane</keyword>